<comment type="caution">
    <text evidence="1">The sequence shown here is derived from an EMBL/GenBank/DDBJ whole genome shotgun (WGS) entry which is preliminary data.</text>
</comment>
<dbReference type="Proteomes" id="UP000799777">
    <property type="component" value="Unassembled WGS sequence"/>
</dbReference>
<proteinExistence type="predicted"/>
<evidence type="ECO:0000313" key="2">
    <source>
        <dbReference type="Proteomes" id="UP000799777"/>
    </source>
</evidence>
<organism evidence="1 2">
    <name type="scientific">Setomelanomma holmii</name>
    <dbReference type="NCBI Taxonomy" id="210430"/>
    <lineage>
        <taxon>Eukaryota</taxon>
        <taxon>Fungi</taxon>
        <taxon>Dikarya</taxon>
        <taxon>Ascomycota</taxon>
        <taxon>Pezizomycotina</taxon>
        <taxon>Dothideomycetes</taxon>
        <taxon>Pleosporomycetidae</taxon>
        <taxon>Pleosporales</taxon>
        <taxon>Pleosporineae</taxon>
        <taxon>Phaeosphaeriaceae</taxon>
        <taxon>Setomelanomma</taxon>
    </lineage>
</organism>
<dbReference type="AlphaFoldDB" id="A0A9P4HCY6"/>
<name>A0A9P4HCY6_9PLEO</name>
<evidence type="ECO:0000313" key="1">
    <source>
        <dbReference type="EMBL" id="KAF2032395.1"/>
    </source>
</evidence>
<accession>A0A9P4HCY6</accession>
<gene>
    <name evidence="1" type="ORF">EK21DRAFT_110068</name>
</gene>
<dbReference type="EMBL" id="ML978173">
    <property type="protein sequence ID" value="KAF2032395.1"/>
    <property type="molecule type" value="Genomic_DNA"/>
</dbReference>
<protein>
    <submittedName>
        <fullName evidence="1">Uncharacterized protein</fullName>
    </submittedName>
</protein>
<sequence length="197" mass="22518">MKLMIISYIVPQNAFLDAAILSETSRRSRQHFLTGTEGCTIPLLWLLLTHPAFATVAVDAFFRNNCIVFAAQAPRYDAPSPLITPLMQHVKINIFPHIEQWRWLAVFAQGNLGTSHLRSLELVFEFKNFAYDVPGLISKVDYAQPIVLTVTTLNVSYAYWGCDSHTWSCTMGEHVAWNLGPYLRRFDEICRRLLRTV</sequence>
<keyword evidence="2" id="KW-1185">Reference proteome</keyword>
<reference evidence="1" key="1">
    <citation type="journal article" date="2020" name="Stud. Mycol.">
        <title>101 Dothideomycetes genomes: a test case for predicting lifestyles and emergence of pathogens.</title>
        <authorList>
            <person name="Haridas S."/>
            <person name="Albert R."/>
            <person name="Binder M."/>
            <person name="Bloem J."/>
            <person name="Labutti K."/>
            <person name="Salamov A."/>
            <person name="Andreopoulos B."/>
            <person name="Baker S."/>
            <person name="Barry K."/>
            <person name="Bills G."/>
            <person name="Bluhm B."/>
            <person name="Cannon C."/>
            <person name="Castanera R."/>
            <person name="Culley D."/>
            <person name="Daum C."/>
            <person name="Ezra D."/>
            <person name="Gonzalez J."/>
            <person name="Henrissat B."/>
            <person name="Kuo A."/>
            <person name="Liang C."/>
            <person name="Lipzen A."/>
            <person name="Lutzoni F."/>
            <person name="Magnuson J."/>
            <person name="Mondo S."/>
            <person name="Nolan M."/>
            <person name="Ohm R."/>
            <person name="Pangilinan J."/>
            <person name="Park H.-J."/>
            <person name="Ramirez L."/>
            <person name="Alfaro M."/>
            <person name="Sun H."/>
            <person name="Tritt A."/>
            <person name="Yoshinaga Y."/>
            <person name="Zwiers L.-H."/>
            <person name="Turgeon B."/>
            <person name="Goodwin S."/>
            <person name="Spatafora J."/>
            <person name="Crous P."/>
            <person name="Grigoriev I."/>
        </authorList>
    </citation>
    <scope>NUCLEOTIDE SEQUENCE</scope>
    <source>
        <strain evidence="1">CBS 110217</strain>
    </source>
</reference>